<dbReference type="PATRIC" id="fig|1167006.5.peg.2800"/>
<dbReference type="HOGENOM" id="CLU_290980_0_0_7"/>
<evidence type="ECO:0000256" key="1">
    <source>
        <dbReference type="SAM" id="MobiDB-lite"/>
    </source>
</evidence>
<dbReference type="STRING" id="1167006.UWK_02585"/>
<accession>M1PRY7</accession>
<feature type="compositionally biased region" description="Acidic residues" evidence="1">
    <location>
        <begin position="430"/>
        <end position="449"/>
    </location>
</feature>
<dbReference type="eggNOG" id="ENOG5032ZKU">
    <property type="taxonomic scope" value="Bacteria"/>
</dbReference>
<feature type="compositionally biased region" description="Basic and acidic residues" evidence="1">
    <location>
        <begin position="288"/>
        <end position="300"/>
    </location>
</feature>
<evidence type="ECO:0000313" key="3">
    <source>
        <dbReference type="Proteomes" id="UP000011721"/>
    </source>
</evidence>
<feature type="region of interest" description="Disordered" evidence="1">
    <location>
        <begin position="684"/>
        <end position="708"/>
    </location>
</feature>
<dbReference type="AlphaFoldDB" id="M1PRY7"/>
<feature type="compositionally biased region" description="Polar residues" evidence="1">
    <location>
        <begin position="685"/>
        <end position="696"/>
    </location>
</feature>
<dbReference type="RefSeq" id="WP_015404807.1">
    <property type="nucleotide sequence ID" value="NC_020304.1"/>
</dbReference>
<dbReference type="KEGG" id="dsf:UWK_02585"/>
<evidence type="ECO:0000313" key="2">
    <source>
        <dbReference type="EMBL" id="AGF79121.1"/>
    </source>
</evidence>
<gene>
    <name evidence="2" type="ordered locus">UWK_02585</name>
</gene>
<name>M1PRY7_DESSD</name>
<organism evidence="2 3">
    <name type="scientific">Desulfocapsa sulfexigens (strain DSM 10523 / SB164P1)</name>
    <dbReference type="NCBI Taxonomy" id="1167006"/>
    <lineage>
        <taxon>Bacteria</taxon>
        <taxon>Pseudomonadati</taxon>
        <taxon>Thermodesulfobacteriota</taxon>
        <taxon>Desulfobulbia</taxon>
        <taxon>Desulfobulbales</taxon>
        <taxon>Desulfocapsaceae</taxon>
        <taxon>Desulfocapsa</taxon>
    </lineage>
</organism>
<feature type="region of interest" description="Disordered" evidence="1">
    <location>
        <begin position="581"/>
        <end position="671"/>
    </location>
</feature>
<feature type="compositionally biased region" description="Acidic residues" evidence="1">
    <location>
        <begin position="364"/>
        <end position="378"/>
    </location>
</feature>
<sequence length="1050" mass="116210">MTQQSGNQFDDDLTVGFDNDGSFSTDSIDLFEFTSDEESPIARLKTIILSIDWEINDEILGQLEDELVDLSDIWADDKIKLVYIQGLSKIGKYIYKERANAHPNSIKLLITFYHNLEKIVSSGDLMSEDEKKQLLVEDVKKFDQLKSQIGSSAPKKEMVASSVPVADDISDGILQLKKLKAQVLGIDWEINDTELQKLSDEVQRLEGIFAQSKAKLILLQGIGSLGSYINKMRSGSNSKAFTLLHSFYNALETISSSSLSAEDEKRLLLSEVEKFKSFKAEISQVHVGTEEEARDDRIPPEQDVPLESEIPQAPSKEVLPVDKSMDEIGVAADVDDRLASVFGDISEDDGEGVDASAALQGVDVETEADDDSEEDALPYEDGSIAPALAEADEESSFSVEKLAGDLVESIETEVPDDIVESESILPGVDVETEADDDSDEDELPFEGDEIAPALSGTFSDEDFEKDSLDVTSDDSESDDLDSRLDSFFDDEVQTSSQEWSGDKKDTGEEPVEEGFVPDEDGFVAALSGITEEDTEEDTKEEATVSDDTENVLVSAEEEIPAALSDFAEDDFQPVLEEPDFAVEEEQTEEDDSEPVFTAVEEPSLPEGVSEENVEEQLSFFDEEESGNSEPDEPSVVEDMLQDENPEDQLSFLDEEIPAPESTESADDIDTFFNDYDDDVEEALSYTDTDTSPTPALSSELEDVDGEESREIGASFFEDADGPENTLDEESLSFFDEEKESLFEEEPGEAIVLEEGDEGDEIQFTVPGEIAADDDLQDTVLKDSSFDDIIEFNVPGEEDSSEVLNDSIEDSESSEVVFEVVDDDVEVDPLPGEEYADEYEDLANSDQKEDVVFLEAQDVGFSVEDFQDINLFIGLLRDDITEDGIQNVLTELNRLRNNSASTPTIKIFLQLLSTVCQSLEKITSADSIAERLELIEEIYSGLESCVTPEITIEAVQTRLLGCTTRVLLMQNNEVTQTEALVVEDEEEVSAEVLSSVSDSMVDDSVDDEEIFPDESTERDDQLREYVHEELADIKKLFIDEIAALRKEFIDK</sequence>
<feature type="region of interest" description="Disordered" evidence="1">
    <location>
        <begin position="408"/>
        <end position="515"/>
    </location>
</feature>
<feature type="compositionally biased region" description="Acidic residues" evidence="1">
    <location>
        <begin position="581"/>
        <end position="593"/>
    </location>
</feature>
<proteinExistence type="predicted"/>
<feature type="region of interest" description="Disordered" evidence="1">
    <location>
        <begin position="361"/>
        <end position="383"/>
    </location>
</feature>
<keyword evidence="3" id="KW-1185">Reference proteome</keyword>
<feature type="compositionally biased region" description="Acidic residues" evidence="1">
    <location>
        <begin position="608"/>
        <end position="671"/>
    </location>
</feature>
<protein>
    <submittedName>
        <fullName evidence="2">Uncharacterized protein</fullName>
    </submittedName>
</protein>
<feature type="compositionally biased region" description="Acidic residues" evidence="1">
    <location>
        <begin position="530"/>
        <end position="549"/>
    </location>
</feature>
<reference evidence="3" key="1">
    <citation type="journal article" date="2013" name="Stand. Genomic Sci.">
        <title>Complete genome sequence of Desulfocapsa sulfexigens, a marine deltaproteobacterium specialized in disproportionating inorganic sulfur compounds.</title>
        <authorList>
            <person name="Finster K.W."/>
            <person name="Kjeldsen K.U."/>
            <person name="Kube M."/>
            <person name="Reinhardt R."/>
            <person name="Mussmann M."/>
            <person name="Amann R."/>
            <person name="Schreiber L."/>
        </authorList>
    </citation>
    <scope>NUCLEOTIDE SEQUENCE [LARGE SCALE GENOMIC DNA]</scope>
    <source>
        <strain evidence="3">DSM 10523 / SB164P1</strain>
    </source>
</reference>
<dbReference type="OrthoDB" id="5416106at2"/>
<dbReference type="Proteomes" id="UP000011721">
    <property type="component" value="Chromosome"/>
</dbReference>
<feature type="region of interest" description="Disordered" evidence="1">
    <location>
        <begin position="286"/>
        <end position="322"/>
    </location>
</feature>
<feature type="compositionally biased region" description="Acidic residues" evidence="1">
    <location>
        <begin position="408"/>
        <end position="420"/>
    </location>
</feature>
<feature type="region of interest" description="Disordered" evidence="1">
    <location>
        <begin position="529"/>
        <end position="549"/>
    </location>
</feature>
<dbReference type="EMBL" id="CP003985">
    <property type="protein sequence ID" value="AGF79121.1"/>
    <property type="molecule type" value="Genomic_DNA"/>
</dbReference>